<evidence type="ECO:0008006" key="6">
    <source>
        <dbReference type="Google" id="ProtNLM"/>
    </source>
</evidence>
<reference evidence="4" key="1">
    <citation type="submission" date="2020-05" db="EMBL/GenBank/DDBJ databases">
        <title>Phylogenomic resolution of chytrid fungi.</title>
        <authorList>
            <person name="Stajich J.E."/>
            <person name="Amses K."/>
            <person name="Simmons R."/>
            <person name="Seto K."/>
            <person name="Myers J."/>
            <person name="Bonds A."/>
            <person name="Quandt C.A."/>
            <person name="Barry K."/>
            <person name="Liu P."/>
            <person name="Grigoriev I."/>
            <person name="Longcore J.E."/>
            <person name="James T.Y."/>
        </authorList>
    </citation>
    <scope>NUCLEOTIDE SEQUENCE</scope>
    <source>
        <strain evidence="4">JEL0513</strain>
    </source>
</reference>
<keyword evidence="3" id="KW-0732">Signal</keyword>
<accession>A0AAD5SP03</accession>
<feature type="transmembrane region" description="Helical" evidence="2">
    <location>
        <begin position="197"/>
        <end position="219"/>
    </location>
</feature>
<keyword evidence="2" id="KW-1133">Transmembrane helix</keyword>
<feature type="region of interest" description="Disordered" evidence="1">
    <location>
        <begin position="134"/>
        <end position="168"/>
    </location>
</feature>
<keyword evidence="5" id="KW-1185">Reference proteome</keyword>
<feature type="region of interest" description="Disordered" evidence="1">
    <location>
        <begin position="261"/>
        <end position="289"/>
    </location>
</feature>
<gene>
    <name evidence="4" type="ORF">HK100_009030</name>
</gene>
<feature type="compositionally biased region" description="Low complexity" evidence="1">
    <location>
        <begin position="134"/>
        <end position="164"/>
    </location>
</feature>
<evidence type="ECO:0000256" key="2">
    <source>
        <dbReference type="SAM" id="Phobius"/>
    </source>
</evidence>
<dbReference type="AlphaFoldDB" id="A0AAD5SP03"/>
<comment type="caution">
    <text evidence="4">The sequence shown here is derived from an EMBL/GenBank/DDBJ whole genome shotgun (WGS) entry which is preliminary data.</text>
</comment>
<evidence type="ECO:0000256" key="1">
    <source>
        <dbReference type="SAM" id="MobiDB-lite"/>
    </source>
</evidence>
<keyword evidence="2" id="KW-0812">Transmembrane</keyword>
<protein>
    <recommendedName>
        <fullName evidence="6">Apple domain-containing protein</fullName>
    </recommendedName>
</protein>
<proteinExistence type="predicted"/>
<keyword evidence="2" id="KW-0472">Membrane</keyword>
<dbReference type="EMBL" id="JADGJH010004521">
    <property type="protein sequence ID" value="KAJ3085505.1"/>
    <property type="molecule type" value="Genomic_DNA"/>
</dbReference>
<evidence type="ECO:0000256" key="3">
    <source>
        <dbReference type="SAM" id="SignalP"/>
    </source>
</evidence>
<feature type="chain" id="PRO_5041964274" description="Apple domain-containing protein" evidence="3">
    <location>
        <begin position="26"/>
        <end position="289"/>
    </location>
</feature>
<evidence type="ECO:0000313" key="5">
    <source>
        <dbReference type="Proteomes" id="UP001211907"/>
    </source>
</evidence>
<evidence type="ECO:0000313" key="4">
    <source>
        <dbReference type="EMBL" id="KAJ3085505.1"/>
    </source>
</evidence>
<name>A0AAD5SP03_9FUNG</name>
<sequence length="289" mass="29408">MPTIGVAKAIPTILVVLWQTRAAQAYTFQAGNNGLVQWAYGCDFPDVDGDPVVLSVSDPGWDCGLQCVDDAACTHFAWQNRTEAAGRCFIRAAPSAYFVDNTGSGAFCGYAVASFTVVDPPASASASASAASLPAASTSPASGPGSASSPSSSSSLPEPASASSQISPSNGSLNIPFFTAPATLDQSNSSSPPNNSAIFASVGAAIAVLAGAGGAVAYYRRRNGNTSVSSARRSQIRSVASIESIVPVDLNIFKGTAALRKPPPLPANNLNGEPSVDNDDIEGVLDNYQ</sequence>
<feature type="signal peptide" evidence="3">
    <location>
        <begin position="1"/>
        <end position="25"/>
    </location>
</feature>
<dbReference type="Proteomes" id="UP001211907">
    <property type="component" value="Unassembled WGS sequence"/>
</dbReference>
<organism evidence="4 5">
    <name type="scientific">Physocladia obscura</name>
    <dbReference type="NCBI Taxonomy" id="109957"/>
    <lineage>
        <taxon>Eukaryota</taxon>
        <taxon>Fungi</taxon>
        <taxon>Fungi incertae sedis</taxon>
        <taxon>Chytridiomycota</taxon>
        <taxon>Chytridiomycota incertae sedis</taxon>
        <taxon>Chytridiomycetes</taxon>
        <taxon>Chytridiales</taxon>
        <taxon>Chytriomycetaceae</taxon>
        <taxon>Physocladia</taxon>
    </lineage>
</organism>